<dbReference type="EMBL" id="FQZK01000015">
    <property type="protein sequence ID" value="SHK21521.1"/>
    <property type="molecule type" value="Genomic_DNA"/>
</dbReference>
<proteinExistence type="inferred from homology"/>
<name>A0A1M6QMQ0_9ACTN</name>
<dbReference type="RefSeq" id="WP_073381333.1">
    <property type="nucleotide sequence ID" value="NZ_FQZK01000015.1"/>
</dbReference>
<dbReference type="AlphaFoldDB" id="A0A1M6QMQ0"/>
<protein>
    <submittedName>
        <fullName evidence="9">RNA polymerase sigma-70 factor, ECF subfamily</fullName>
    </submittedName>
</protein>
<dbReference type="CDD" id="cd06171">
    <property type="entry name" value="Sigma70_r4"/>
    <property type="match status" value="1"/>
</dbReference>
<keyword evidence="2" id="KW-0805">Transcription regulation</keyword>
<dbReference type="InterPro" id="IPR013249">
    <property type="entry name" value="RNA_pol_sigma70_r4_t2"/>
</dbReference>
<accession>A0A1M6QMQ0</accession>
<feature type="domain" description="RNA polymerase sigma-70 region 2" evidence="7">
    <location>
        <begin position="27"/>
        <end position="93"/>
    </location>
</feature>
<feature type="domain" description="RNA polymerase sigma factor 70 region 4 type 2" evidence="8">
    <location>
        <begin position="130"/>
        <end position="182"/>
    </location>
</feature>
<dbReference type="InterPro" id="IPR014284">
    <property type="entry name" value="RNA_pol_sigma-70_dom"/>
</dbReference>
<evidence type="ECO:0000259" key="8">
    <source>
        <dbReference type="Pfam" id="PF08281"/>
    </source>
</evidence>
<organism evidence="9 10">
    <name type="scientific">Nocardiopsis flavescens</name>
    <dbReference type="NCBI Taxonomy" id="758803"/>
    <lineage>
        <taxon>Bacteria</taxon>
        <taxon>Bacillati</taxon>
        <taxon>Actinomycetota</taxon>
        <taxon>Actinomycetes</taxon>
        <taxon>Streptosporangiales</taxon>
        <taxon>Nocardiopsidaceae</taxon>
        <taxon>Nocardiopsis</taxon>
    </lineage>
</organism>
<dbReference type="OrthoDB" id="9780326at2"/>
<dbReference type="NCBIfam" id="NF007225">
    <property type="entry name" value="PRK09643.1"/>
    <property type="match status" value="1"/>
</dbReference>
<dbReference type="InterPro" id="IPR036388">
    <property type="entry name" value="WH-like_DNA-bd_sf"/>
</dbReference>
<dbReference type="GO" id="GO:0006352">
    <property type="term" value="P:DNA-templated transcription initiation"/>
    <property type="evidence" value="ECO:0007669"/>
    <property type="project" value="InterPro"/>
</dbReference>
<evidence type="ECO:0000256" key="2">
    <source>
        <dbReference type="ARBA" id="ARBA00023015"/>
    </source>
</evidence>
<dbReference type="Gene3D" id="1.10.1740.10">
    <property type="match status" value="1"/>
</dbReference>
<evidence type="ECO:0000259" key="7">
    <source>
        <dbReference type="Pfam" id="PF04542"/>
    </source>
</evidence>
<keyword evidence="10" id="KW-1185">Reference proteome</keyword>
<dbReference type="PANTHER" id="PTHR43133">
    <property type="entry name" value="RNA POLYMERASE ECF-TYPE SIGMA FACTO"/>
    <property type="match status" value="1"/>
</dbReference>
<evidence type="ECO:0000256" key="5">
    <source>
        <dbReference type="ARBA" id="ARBA00023163"/>
    </source>
</evidence>
<dbReference type="Proteomes" id="UP000184452">
    <property type="component" value="Unassembled WGS sequence"/>
</dbReference>
<evidence type="ECO:0000256" key="1">
    <source>
        <dbReference type="ARBA" id="ARBA00010641"/>
    </source>
</evidence>
<dbReference type="Gene3D" id="1.10.10.10">
    <property type="entry name" value="Winged helix-like DNA-binding domain superfamily/Winged helix DNA-binding domain"/>
    <property type="match status" value="1"/>
</dbReference>
<gene>
    <name evidence="9" type="ORF">SAMN05421803_115126</name>
</gene>
<dbReference type="SUPFAM" id="SSF88946">
    <property type="entry name" value="Sigma2 domain of RNA polymerase sigma factors"/>
    <property type="match status" value="1"/>
</dbReference>
<evidence type="ECO:0000313" key="9">
    <source>
        <dbReference type="EMBL" id="SHK21521.1"/>
    </source>
</evidence>
<dbReference type="GO" id="GO:0016987">
    <property type="term" value="F:sigma factor activity"/>
    <property type="evidence" value="ECO:0007669"/>
    <property type="project" value="UniProtKB-KW"/>
</dbReference>
<dbReference type="InterPro" id="IPR013325">
    <property type="entry name" value="RNA_pol_sigma_r2"/>
</dbReference>
<feature type="region of interest" description="Disordered" evidence="6">
    <location>
        <begin position="188"/>
        <end position="208"/>
    </location>
</feature>
<dbReference type="InterPro" id="IPR007627">
    <property type="entry name" value="RNA_pol_sigma70_r2"/>
</dbReference>
<keyword evidence="3" id="KW-0731">Sigma factor</keyword>
<keyword evidence="5" id="KW-0804">Transcription</keyword>
<feature type="region of interest" description="Disordered" evidence="6">
    <location>
        <begin position="93"/>
        <end position="125"/>
    </location>
</feature>
<evidence type="ECO:0000256" key="3">
    <source>
        <dbReference type="ARBA" id="ARBA00023082"/>
    </source>
</evidence>
<dbReference type="GO" id="GO:0003677">
    <property type="term" value="F:DNA binding"/>
    <property type="evidence" value="ECO:0007669"/>
    <property type="project" value="UniProtKB-KW"/>
</dbReference>
<evidence type="ECO:0000256" key="6">
    <source>
        <dbReference type="SAM" id="MobiDB-lite"/>
    </source>
</evidence>
<dbReference type="PANTHER" id="PTHR43133:SF50">
    <property type="entry name" value="ECF RNA POLYMERASE SIGMA FACTOR SIGM"/>
    <property type="match status" value="1"/>
</dbReference>
<dbReference type="STRING" id="758803.SAMN05421803_115126"/>
<evidence type="ECO:0000256" key="4">
    <source>
        <dbReference type="ARBA" id="ARBA00023125"/>
    </source>
</evidence>
<keyword evidence="4" id="KW-0238">DNA-binding</keyword>
<dbReference type="InterPro" id="IPR039425">
    <property type="entry name" value="RNA_pol_sigma-70-like"/>
</dbReference>
<evidence type="ECO:0000313" key="10">
    <source>
        <dbReference type="Proteomes" id="UP000184452"/>
    </source>
</evidence>
<comment type="similarity">
    <text evidence="1">Belongs to the sigma-70 factor family. ECF subfamily.</text>
</comment>
<reference evidence="9 10" key="1">
    <citation type="submission" date="2016-11" db="EMBL/GenBank/DDBJ databases">
        <authorList>
            <person name="Jaros S."/>
            <person name="Januszkiewicz K."/>
            <person name="Wedrychowicz H."/>
        </authorList>
    </citation>
    <scope>NUCLEOTIDE SEQUENCE [LARGE SCALE GENOMIC DNA]</scope>
    <source>
        <strain evidence="9 10">CGMCC 4.5723</strain>
    </source>
</reference>
<dbReference type="Pfam" id="PF08281">
    <property type="entry name" value="Sigma70_r4_2"/>
    <property type="match status" value="1"/>
</dbReference>
<dbReference type="InterPro" id="IPR013324">
    <property type="entry name" value="RNA_pol_sigma_r3/r4-like"/>
</dbReference>
<dbReference type="Pfam" id="PF04542">
    <property type="entry name" value="Sigma70_r2"/>
    <property type="match status" value="1"/>
</dbReference>
<dbReference type="SUPFAM" id="SSF88659">
    <property type="entry name" value="Sigma3 and sigma4 domains of RNA polymerase sigma factors"/>
    <property type="match status" value="1"/>
</dbReference>
<sequence length="208" mass="23172">MDAVQELPDRELLTRHTQGDDQAFAVLVRRHRDRLWAVAVRMMGDPEEASDALQDAFLSAFRSADRFRGESQVTTWLHRIVVNACHDRLRRRKVRPATPTEDDTLDVLSNERLGRSGGTPDHASQTEARLDVHAALETLPLDQRMALTLVDMLGYRVEEAAQILDVASGTVKSRCARGRAKLLPSLAHLRNPRPPRDVTTGRGGADPS</sequence>
<dbReference type="NCBIfam" id="TIGR02937">
    <property type="entry name" value="sigma70-ECF"/>
    <property type="match status" value="1"/>
</dbReference>